<dbReference type="VEuPathDB" id="FungiDB:RO3G_04122"/>
<organism evidence="3 4">
    <name type="scientific">Rhizopus delemar (strain RA 99-880 / ATCC MYA-4621 / FGSC 9543 / NRRL 43880)</name>
    <name type="common">Mucormycosis agent</name>
    <name type="synonym">Rhizopus arrhizus var. delemar</name>
    <dbReference type="NCBI Taxonomy" id="246409"/>
    <lineage>
        <taxon>Eukaryota</taxon>
        <taxon>Fungi</taxon>
        <taxon>Fungi incertae sedis</taxon>
        <taxon>Mucoromycota</taxon>
        <taxon>Mucoromycotina</taxon>
        <taxon>Mucoromycetes</taxon>
        <taxon>Mucorales</taxon>
        <taxon>Mucorineae</taxon>
        <taxon>Rhizopodaceae</taxon>
        <taxon>Rhizopus</taxon>
    </lineage>
</organism>
<dbReference type="InParanoid" id="I1BT87"/>
<dbReference type="RefSeq" id="XP_067514813.1">
    <property type="nucleotide sequence ID" value="XM_067658712.1"/>
</dbReference>
<dbReference type="AlphaFoldDB" id="I1BT87"/>
<proteinExistence type="predicted"/>
<dbReference type="EMBL" id="CH476733">
    <property type="protein sequence ID" value="EIE79417.1"/>
    <property type="molecule type" value="Genomic_DNA"/>
</dbReference>
<gene>
    <name evidence="3" type="ORF">RO3G_04122</name>
</gene>
<feature type="coiled-coil region" evidence="1">
    <location>
        <begin position="137"/>
        <end position="181"/>
    </location>
</feature>
<accession>I1BT87</accession>
<keyword evidence="4" id="KW-1185">Reference proteome</keyword>
<dbReference type="OrthoDB" id="2206543at2759"/>
<keyword evidence="1" id="KW-0175">Coiled coil</keyword>
<feature type="region of interest" description="Disordered" evidence="2">
    <location>
        <begin position="225"/>
        <end position="244"/>
    </location>
</feature>
<dbReference type="Proteomes" id="UP000009138">
    <property type="component" value="Unassembled WGS sequence"/>
</dbReference>
<dbReference type="eggNOG" id="ENOG502TABX">
    <property type="taxonomic scope" value="Eukaryota"/>
</dbReference>
<reference evidence="3 4" key="1">
    <citation type="journal article" date="2009" name="PLoS Genet.">
        <title>Genomic analysis of the basal lineage fungus Rhizopus oryzae reveals a whole-genome duplication.</title>
        <authorList>
            <person name="Ma L.-J."/>
            <person name="Ibrahim A.S."/>
            <person name="Skory C."/>
            <person name="Grabherr M.G."/>
            <person name="Burger G."/>
            <person name="Butler M."/>
            <person name="Elias M."/>
            <person name="Idnurm A."/>
            <person name="Lang B.F."/>
            <person name="Sone T."/>
            <person name="Abe A."/>
            <person name="Calvo S.E."/>
            <person name="Corrochano L.M."/>
            <person name="Engels R."/>
            <person name="Fu J."/>
            <person name="Hansberg W."/>
            <person name="Kim J.-M."/>
            <person name="Kodira C.D."/>
            <person name="Koehrsen M.J."/>
            <person name="Liu B."/>
            <person name="Miranda-Saavedra D."/>
            <person name="O'Leary S."/>
            <person name="Ortiz-Castellanos L."/>
            <person name="Poulter R."/>
            <person name="Rodriguez-Romero J."/>
            <person name="Ruiz-Herrera J."/>
            <person name="Shen Y.-Q."/>
            <person name="Zeng Q."/>
            <person name="Galagan J."/>
            <person name="Birren B.W."/>
            <person name="Cuomo C.A."/>
            <person name="Wickes B.L."/>
        </authorList>
    </citation>
    <scope>NUCLEOTIDE SEQUENCE [LARGE SCALE GENOMIC DNA]</scope>
    <source>
        <strain evidence="4">RA 99-880 / ATCC MYA-4621 / FGSC 9543 / NRRL 43880</strain>
    </source>
</reference>
<evidence type="ECO:0000313" key="4">
    <source>
        <dbReference type="Proteomes" id="UP000009138"/>
    </source>
</evidence>
<dbReference type="STRING" id="246409.I1BT87"/>
<evidence type="ECO:0000256" key="2">
    <source>
        <dbReference type="SAM" id="MobiDB-lite"/>
    </source>
</evidence>
<feature type="region of interest" description="Disordered" evidence="2">
    <location>
        <begin position="1"/>
        <end position="55"/>
    </location>
</feature>
<name>I1BT87_RHIO9</name>
<dbReference type="GeneID" id="93611093"/>
<protein>
    <submittedName>
        <fullName evidence="3">Uncharacterized protein</fullName>
    </submittedName>
</protein>
<evidence type="ECO:0000256" key="1">
    <source>
        <dbReference type="SAM" id="Coils"/>
    </source>
</evidence>
<sequence>MEKTCQDQSGNAVSVSAQLVQPAPPAQPAHTTGTPIEIPSKRTIADRTPPYVPTNVKKTITKPTTRSQIVKSKNLNVSTSDFKLSLDKPVDFSFSQNDPASKPFFTREVNPPLALCDTEILDLSSQSGIPDWFIVYQKQQQDQTRFLNQRLNALEEVMAENKRLRTDLDLAQQRIAELEAQVSTEAIPTLVLDPKVTQGTEASKYATPNASLTSTSQPLSFAAVATKGKDAPAPKSKAPARRRKTTARQMEAIHRRFVPVAAHHDYEYVYLPSRYREPISSLRSKLHKLKINNARVLDVHYPDRQVVALLVHTEYTADLLAAFAKAKVEPIQGFNPLNPDLLRDPKYANLSESDRAAKCTEVHQARLVRALKHIRESVRPAVARSFFVKDWITLDQYKEVIPTVTRAARAAESTQDATMEDIHNTFSTTELDPLDVGESTSSQ</sequence>
<feature type="compositionally biased region" description="Polar residues" evidence="2">
    <location>
        <begin position="1"/>
        <end position="16"/>
    </location>
</feature>
<evidence type="ECO:0000313" key="3">
    <source>
        <dbReference type="EMBL" id="EIE79417.1"/>
    </source>
</evidence>